<dbReference type="SUPFAM" id="SSF57756">
    <property type="entry name" value="Retrovirus zinc finger-like domains"/>
    <property type="match status" value="1"/>
</dbReference>
<comment type="caution">
    <text evidence="1">The sequence shown here is derived from an EMBL/GenBank/DDBJ whole genome shotgun (WGS) entry which is preliminary data.</text>
</comment>
<dbReference type="EMBL" id="JAQQBR010001832">
    <property type="protein sequence ID" value="KAK0166583.1"/>
    <property type="molecule type" value="Genomic_DNA"/>
</dbReference>
<name>A0AA39KM45_MICHY</name>
<reference evidence="1" key="1">
    <citation type="journal article" date="2023" name="bioRxiv">
        <title>Scaffold-level genome assemblies of two parasitoid biocontrol wasps reveal the parthenogenesis mechanism and an associated novel virus.</title>
        <authorList>
            <person name="Inwood S."/>
            <person name="Skelly J."/>
            <person name="Guhlin J."/>
            <person name="Harrop T."/>
            <person name="Goldson S."/>
            <person name="Dearden P."/>
        </authorList>
    </citation>
    <scope>NUCLEOTIDE SEQUENCE</scope>
    <source>
        <strain evidence="1">Lincoln</strain>
        <tissue evidence="1">Whole body</tissue>
    </source>
</reference>
<evidence type="ECO:0000313" key="1">
    <source>
        <dbReference type="EMBL" id="KAK0166583.1"/>
    </source>
</evidence>
<organism evidence="1 2">
    <name type="scientific">Microctonus hyperodae</name>
    <name type="common">Parasitoid wasp</name>
    <dbReference type="NCBI Taxonomy" id="165561"/>
    <lineage>
        <taxon>Eukaryota</taxon>
        <taxon>Metazoa</taxon>
        <taxon>Ecdysozoa</taxon>
        <taxon>Arthropoda</taxon>
        <taxon>Hexapoda</taxon>
        <taxon>Insecta</taxon>
        <taxon>Pterygota</taxon>
        <taxon>Neoptera</taxon>
        <taxon>Endopterygota</taxon>
        <taxon>Hymenoptera</taxon>
        <taxon>Apocrita</taxon>
        <taxon>Ichneumonoidea</taxon>
        <taxon>Braconidae</taxon>
        <taxon>Euphorinae</taxon>
        <taxon>Microctonus</taxon>
    </lineage>
</organism>
<accession>A0AA39KM45</accession>
<keyword evidence="2" id="KW-1185">Reference proteome</keyword>
<sequence length="226" mass="25898">MSQQRKLERLRELAREYSSTLKREGLDQDLEEPELAERVFAEVLREENLMLCNLQGRAEAQELSLARGAMPRSPTIIPAQFELIVEDWKCPYCNVLPPTRAIPLQLSQSNITVPVRNVSVSANDRLRLKQPPKESTVLPLLTREERKERLDGLLKLLRFCPELKSAKRGGCFNCGEPHSHRNCPYRRGTFCGRCGERGMTHDECPRCYPEKYDLKGVIATPVPKRI</sequence>
<dbReference type="InterPro" id="IPR036875">
    <property type="entry name" value="Znf_CCHC_sf"/>
</dbReference>
<dbReference type="Proteomes" id="UP001168972">
    <property type="component" value="Unassembled WGS sequence"/>
</dbReference>
<dbReference type="GO" id="GO:0008270">
    <property type="term" value="F:zinc ion binding"/>
    <property type="evidence" value="ECO:0007669"/>
    <property type="project" value="InterPro"/>
</dbReference>
<protein>
    <recommendedName>
        <fullName evidence="3">CCHC-type domain-containing protein</fullName>
    </recommendedName>
</protein>
<gene>
    <name evidence="1" type="ORF">PV327_004076</name>
</gene>
<evidence type="ECO:0008006" key="3">
    <source>
        <dbReference type="Google" id="ProtNLM"/>
    </source>
</evidence>
<dbReference type="AlphaFoldDB" id="A0AA39KM45"/>
<dbReference type="GO" id="GO:0003676">
    <property type="term" value="F:nucleic acid binding"/>
    <property type="evidence" value="ECO:0007669"/>
    <property type="project" value="InterPro"/>
</dbReference>
<reference evidence="1" key="2">
    <citation type="submission" date="2023-03" db="EMBL/GenBank/DDBJ databases">
        <authorList>
            <person name="Inwood S.N."/>
            <person name="Skelly J.G."/>
            <person name="Guhlin J."/>
            <person name="Harrop T.W.R."/>
            <person name="Goldson S.G."/>
            <person name="Dearden P.K."/>
        </authorList>
    </citation>
    <scope>NUCLEOTIDE SEQUENCE</scope>
    <source>
        <strain evidence="1">Lincoln</strain>
        <tissue evidence="1">Whole body</tissue>
    </source>
</reference>
<proteinExistence type="predicted"/>
<evidence type="ECO:0000313" key="2">
    <source>
        <dbReference type="Proteomes" id="UP001168972"/>
    </source>
</evidence>